<dbReference type="InterPro" id="IPR049804">
    <property type="entry name" value="Choice_anch_L"/>
</dbReference>
<comment type="caution">
    <text evidence="3">The sequence shown here is derived from an EMBL/GenBank/DDBJ whole genome shotgun (WGS) entry which is preliminary data.</text>
</comment>
<dbReference type="Pfam" id="PF13403">
    <property type="entry name" value="Hint_2"/>
    <property type="match status" value="1"/>
</dbReference>
<evidence type="ECO:0000313" key="4">
    <source>
        <dbReference type="Proteomes" id="UP000252706"/>
    </source>
</evidence>
<dbReference type="InterPro" id="IPR028992">
    <property type="entry name" value="Hedgehog/Intein_dom"/>
</dbReference>
<name>A0A366XAG8_9RHOB</name>
<dbReference type="GO" id="GO:0016740">
    <property type="term" value="F:transferase activity"/>
    <property type="evidence" value="ECO:0007669"/>
    <property type="project" value="UniProtKB-KW"/>
</dbReference>
<reference evidence="3 4" key="1">
    <citation type="submission" date="2018-07" db="EMBL/GenBank/DDBJ databases">
        <title>Modular assembly of carbohydrate-degrading microbial communities in the ocean.</title>
        <authorList>
            <person name="Enke T.N."/>
            <person name="Datta M.S."/>
            <person name="Schwartzman J.A."/>
            <person name="Cermak N."/>
            <person name="Schmitz D.A."/>
            <person name="Barrere J."/>
            <person name="Cordero O.X."/>
        </authorList>
    </citation>
    <scope>NUCLEOTIDE SEQUENCE [LARGE SCALE GENOMIC DNA]</scope>
    <source>
        <strain evidence="3 4">C3M10</strain>
    </source>
</reference>
<dbReference type="NCBIfam" id="NF038133">
    <property type="entry name" value="choice_anch_L"/>
    <property type="match status" value="1"/>
</dbReference>
<dbReference type="Proteomes" id="UP000252706">
    <property type="component" value="Unassembled WGS sequence"/>
</dbReference>
<gene>
    <name evidence="3" type="ORF">DS909_05340</name>
</gene>
<dbReference type="SUPFAM" id="SSF51294">
    <property type="entry name" value="Hedgehog/intein (Hint) domain"/>
    <property type="match status" value="1"/>
</dbReference>
<keyword evidence="3" id="KW-0808">Transferase</keyword>
<sequence>MATGAELGYQTNASAVQMAQTIFGDGVTVVGANYTGDNRSSAIYSNGDALAPGATPGDSGVILSTGRANHFTRSGGDPNRSGSTSTNTSGQNNNSDFNAAAGTNTYDASYLDVSFTVDDPTVTQMTMQFVFSSEEYPEFQNSVYQDFVGVWVNGAQVDLAVGNGDADPGNVNSTNNENLFLNNANDDYNTEMDGLTVTMTLTMNIVPGIVNTIRIGVADVSDSSYDSNLLIAADSVQTDVVANADSATLFPTGQTTIDVLSNDQNGSGGTLTITHLNGIAVSAGDIVTLNTGQTVQLNADGTITVFGDGDTEDFNFTYGVDNGTNNDTGFVNVSSIPCFVAGTMIKTPKGEKRVESLRLGELVETRDDGAQPLRWIGRRTVEAQGDFAPIRIRAGTFGQDRDLLVSPQHRMLIQDSLAELLFGEDEVLVAAKDLINDHSITRSPGERVTYVHLMFDTHQVIYSEGLATESFLPGPQTTDLFEQPVLDEICAIFPELDPATGNGYSPAARRTLRSFEAQLLLADPKAA</sequence>
<feature type="domain" description="Hedgehog/Intein (Hint)" evidence="2">
    <location>
        <begin position="337"/>
        <end position="474"/>
    </location>
</feature>
<accession>A0A366XAG8</accession>
<dbReference type="Gene3D" id="2.170.16.10">
    <property type="entry name" value="Hedgehog/Intein (Hint) domain"/>
    <property type="match status" value="1"/>
</dbReference>
<evidence type="ECO:0000313" key="3">
    <source>
        <dbReference type="EMBL" id="RBW60046.1"/>
    </source>
</evidence>
<protein>
    <submittedName>
        <fullName evidence="3">2,3,4,5-tetrahydropyridine-2,6-carboxylate N-succinyltransferase</fullName>
    </submittedName>
</protein>
<dbReference type="OrthoDB" id="6305173at2"/>
<feature type="compositionally biased region" description="Low complexity" evidence="1">
    <location>
        <begin position="79"/>
        <end position="95"/>
    </location>
</feature>
<organism evidence="3 4">
    <name type="scientific">Phaeobacter gallaeciensis</name>
    <dbReference type="NCBI Taxonomy" id="60890"/>
    <lineage>
        <taxon>Bacteria</taxon>
        <taxon>Pseudomonadati</taxon>
        <taxon>Pseudomonadota</taxon>
        <taxon>Alphaproteobacteria</taxon>
        <taxon>Rhodobacterales</taxon>
        <taxon>Roseobacteraceae</taxon>
        <taxon>Phaeobacter</taxon>
    </lineage>
</organism>
<evidence type="ECO:0000259" key="2">
    <source>
        <dbReference type="Pfam" id="PF13403"/>
    </source>
</evidence>
<dbReference type="RefSeq" id="WP_113822410.1">
    <property type="nucleotide sequence ID" value="NZ_QOCE01000012.1"/>
</dbReference>
<evidence type="ECO:0000256" key="1">
    <source>
        <dbReference type="SAM" id="MobiDB-lite"/>
    </source>
</evidence>
<dbReference type="EMBL" id="QOCE01000012">
    <property type="protein sequence ID" value="RBW60046.1"/>
    <property type="molecule type" value="Genomic_DNA"/>
</dbReference>
<proteinExistence type="predicted"/>
<dbReference type="AlphaFoldDB" id="A0A366XAG8"/>
<feature type="region of interest" description="Disordered" evidence="1">
    <location>
        <begin position="55"/>
        <end position="99"/>
    </location>
</feature>
<dbReference type="InterPro" id="IPR036844">
    <property type="entry name" value="Hint_dom_sf"/>
</dbReference>